<evidence type="ECO:0000313" key="1">
    <source>
        <dbReference type="EMBL" id="EON70140.1"/>
    </source>
</evidence>
<dbReference type="AlphaFoldDB" id="R7Z7J6"/>
<comment type="caution">
    <text evidence="1">The sequence shown here is derived from an EMBL/GenBank/DDBJ whole genome shotgun (WGS) entry which is preliminary data.</text>
</comment>
<accession>R7Z7J6</accession>
<dbReference type="Proteomes" id="UP000013911">
    <property type="component" value="Unassembled WGS sequence"/>
</dbReference>
<protein>
    <submittedName>
        <fullName evidence="1">Uncharacterized protein</fullName>
    </submittedName>
</protein>
<name>R7Z7J6_LYSSH</name>
<organism evidence="1 2">
    <name type="scientific">Lysinibacillus sphaericus OT4b.31</name>
    <dbReference type="NCBI Taxonomy" id="1285586"/>
    <lineage>
        <taxon>Bacteria</taxon>
        <taxon>Bacillati</taxon>
        <taxon>Bacillota</taxon>
        <taxon>Bacilli</taxon>
        <taxon>Bacillales</taxon>
        <taxon>Bacillaceae</taxon>
        <taxon>Lysinibacillus</taxon>
    </lineage>
</organism>
<dbReference type="EMBL" id="AQPX01000069">
    <property type="protein sequence ID" value="EON70140.1"/>
    <property type="molecule type" value="Genomic_DNA"/>
</dbReference>
<dbReference type="PATRIC" id="fig|1285586.5.peg.4793"/>
<proteinExistence type="predicted"/>
<dbReference type="HOGENOM" id="CLU_2260338_0_0_9"/>
<reference evidence="1 2" key="1">
    <citation type="submission" date="2013-04" db="EMBL/GenBank/DDBJ databases">
        <title>Draft genome of the heavy metal tolerant bacterium Lysinibacillus sphaericus strain OT4b.31.</title>
        <authorList>
            <person name="Pena-Montenegro T.D."/>
            <person name="Dussan J."/>
        </authorList>
    </citation>
    <scope>NUCLEOTIDE SEQUENCE [LARGE SCALE GENOMIC DNA]</scope>
    <source>
        <strain evidence="1 2">OT4b.31</strain>
    </source>
</reference>
<sequence length="103" mass="11901">MVNMTDTMMTTNMIMTVMADVEEGDDRVINTRIIHSTHSTHFFRSIHHSIADHTIVHTATNLNKVPTLKKLDYLTIHKQHNHLFDDDCKNDESSQKESSCHLQ</sequence>
<gene>
    <name evidence="1" type="ORF">H131_23012</name>
</gene>
<evidence type="ECO:0000313" key="2">
    <source>
        <dbReference type="Proteomes" id="UP000013911"/>
    </source>
</evidence>